<dbReference type="GO" id="GO:0030255">
    <property type="term" value="P:protein secretion by the type IV secretion system"/>
    <property type="evidence" value="ECO:0007669"/>
    <property type="project" value="InterPro"/>
</dbReference>
<keyword evidence="2 5" id="KW-0812">Transmembrane</keyword>
<evidence type="ECO:0000256" key="2">
    <source>
        <dbReference type="ARBA" id="ARBA00022692"/>
    </source>
</evidence>
<gene>
    <name evidence="7" type="primary">virB8_1</name>
    <name evidence="7" type="ORF">RMONA_07990</name>
</gene>
<feature type="domain" description="Bacterial virulence protein VirB8" evidence="6">
    <location>
        <begin position="37"/>
        <end position="241"/>
    </location>
</feature>
<dbReference type="PIRSF" id="PIRSF003299">
    <property type="entry name" value="VirB8_PtlE"/>
    <property type="match status" value="1"/>
</dbReference>
<evidence type="ECO:0000256" key="3">
    <source>
        <dbReference type="ARBA" id="ARBA00022989"/>
    </source>
</evidence>
<dbReference type="RefSeq" id="WP_023508005.1">
    <property type="nucleotide sequence ID" value="NZ_LN794217.1"/>
</dbReference>
<dbReference type="CDD" id="cd16424">
    <property type="entry name" value="VirB8"/>
    <property type="match status" value="1"/>
</dbReference>
<dbReference type="AlphaFoldDB" id="A0A0B7J640"/>
<dbReference type="HOGENOM" id="CLU_068461_1_1_5"/>
<keyword evidence="3 5" id="KW-1133">Transmembrane helix</keyword>
<name>A0A0B7J640_9RICK</name>
<evidence type="ECO:0000313" key="7">
    <source>
        <dbReference type="EMBL" id="CEO17948.1"/>
    </source>
</evidence>
<evidence type="ECO:0000256" key="5">
    <source>
        <dbReference type="SAM" id="Phobius"/>
    </source>
</evidence>
<keyword evidence="8" id="KW-1185">Reference proteome</keyword>
<evidence type="ECO:0000256" key="4">
    <source>
        <dbReference type="ARBA" id="ARBA00023136"/>
    </source>
</evidence>
<sequence>MNNIFGFFKSSNNSKSGSGDTQNQESIKSANPLKITQNWYEERSDKLIVQRNLLIILIILLTIFMVISTLVIAFVVKSKQFDPFVIQLNSNTGRASVVEPISSPVLTADESLTRYFIKKYITARETYNPVDFATIARTTIRLFSTSGVYYNYLGYIRNKDFDPTIKYKEDNTTFLVIKSWSKIAADKYIVRFSVNETSGSQLVYNKIAVVSYAYVPMQLTDSELDVNPVGFQVNGYRVDDDNS</sequence>
<dbReference type="InterPro" id="IPR007430">
    <property type="entry name" value="VirB8"/>
</dbReference>
<comment type="subcellular location">
    <subcellularLocation>
        <location evidence="1">Membrane</location>
        <topology evidence="1">Single-pass membrane protein</topology>
    </subcellularLocation>
</comment>
<dbReference type="SUPFAM" id="SSF54427">
    <property type="entry name" value="NTF2-like"/>
    <property type="match status" value="1"/>
</dbReference>
<proteinExistence type="predicted"/>
<dbReference type="Proteomes" id="UP000018149">
    <property type="component" value="Chromosome I"/>
</dbReference>
<keyword evidence="4 5" id="KW-0472">Membrane</keyword>
<dbReference type="GO" id="GO:0016020">
    <property type="term" value="C:membrane"/>
    <property type="evidence" value="ECO:0007669"/>
    <property type="project" value="UniProtKB-SubCell"/>
</dbReference>
<evidence type="ECO:0000256" key="1">
    <source>
        <dbReference type="ARBA" id="ARBA00004167"/>
    </source>
</evidence>
<dbReference type="Gene3D" id="3.10.450.230">
    <property type="entry name" value="VirB8 protein"/>
    <property type="match status" value="1"/>
</dbReference>
<dbReference type="STRING" id="109232.RMONA_07990"/>
<reference evidence="7 8" key="1">
    <citation type="submission" date="2015-01" db="EMBL/GenBank/DDBJ databases">
        <title>Draft genome sequence of Rickettsia monacensis strain IrR/Munich.</title>
        <authorList>
            <person name="Felsheim R.F."/>
            <person name="Johnson S.L."/>
            <person name="Kurtti T.J."/>
            <person name="Munderloh U.G."/>
        </authorList>
    </citation>
    <scope>NUCLEOTIDE SEQUENCE [LARGE SCALE GENOMIC DNA]</scope>
    <source>
        <strain evidence="7 8">IrR/Munich</strain>
    </source>
</reference>
<evidence type="ECO:0000259" key="6">
    <source>
        <dbReference type="Pfam" id="PF04335"/>
    </source>
</evidence>
<dbReference type="InterPro" id="IPR026264">
    <property type="entry name" value="VirB8/PtlE"/>
</dbReference>
<feature type="transmembrane region" description="Helical" evidence="5">
    <location>
        <begin position="53"/>
        <end position="76"/>
    </location>
</feature>
<dbReference type="InterPro" id="IPR032710">
    <property type="entry name" value="NTF2-like_dom_sf"/>
</dbReference>
<dbReference type="KEGG" id="rmc:RMONA_07990"/>
<protein>
    <submittedName>
        <fullName evidence="7">Type IV secretion system protein VirB8</fullName>
    </submittedName>
</protein>
<dbReference type="Pfam" id="PF04335">
    <property type="entry name" value="VirB8"/>
    <property type="match status" value="1"/>
</dbReference>
<accession>A0A0B7J640</accession>
<dbReference type="EMBL" id="LN794217">
    <property type="protein sequence ID" value="CEO17948.1"/>
    <property type="molecule type" value="Genomic_DNA"/>
</dbReference>
<evidence type="ECO:0000313" key="8">
    <source>
        <dbReference type="Proteomes" id="UP000018149"/>
    </source>
</evidence>
<organism evidence="7 8">
    <name type="scientific">Rickettsia monacensis</name>
    <dbReference type="NCBI Taxonomy" id="109232"/>
    <lineage>
        <taxon>Bacteria</taxon>
        <taxon>Pseudomonadati</taxon>
        <taxon>Pseudomonadota</taxon>
        <taxon>Alphaproteobacteria</taxon>
        <taxon>Rickettsiales</taxon>
        <taxon>Rickettsiaceae</taxon>
        <taxon>Rickettsieae</taxon>
        <taxon>Rickettsia</taxon>
        <taxon>spotted fever group</taxon>
    </lineage>
</organism>